<dbReference type="GO" id="GO:0005886">
    <property type="term" value="C:plasma membrane"/>
    <property type="evidence" value="ECO:0007669"/>
    <property type="project" value="UniProtKB-SubCell"/>
</dbReference>
<gene>
    <name evidence="10" type="ORF">FOB26_01115</name>
</gene>
<keyword evidence="3" id="KW-0813">Transport</keyword>
<evidence type="ECO:0000256" key="5">
    <source>
        <dbReference type="ARBA" id="ARBA00022692"/>
    </source>
</evidence>
<feature type="transmembrane region" description="Helical" evidence="8">
    <location>
        <begin position="254"/>
        <end position="278"/>
    </location>
</feature>
<dbReference type="PANTHER" id="PTHR30294">
    <property type="entry name" value="MEMBRANE COMPONENT OF ABC TRANSPORTER YHHJ-RELATED"/>
    <property type="match status" value="1"/>
</dbReference>
<comment type="caution">
    <text evidence="10">The sequence shown here is derived from an EMBL/GenBank/DDBJ whole genome shotgun (WGS) entry which is preliminary data.</text>
</comment>
<evidence type="ECO:0000256" key="3">
    <source>
        <dbReference type="ARBA" id="ARBA00022448"/>
    </source>
</evidence>
<evidence type="ECO:0000313" key="10">
    <source>
        <dbReference type="EMBL" id="NRF17755.1"/>
    </source>
</evidence>
<dbReference type="Pfam" id="PF12698">
    <property type="entry name" value="ABC2_membrane_3"/>
    <property type="match status" value="1"/>
</dbReference>
<evidence type="ECO:0000256" key="6">
    <source>
        <dbReference type="ARBA" id="ARBA00022989"/>
    </source>
</evidence>
<feature type="transmembrane region" description="Helical" evidence="8">
    <location>
        <begin position="223"/>
        <end position="248"/>
    </location>
</feature>
<keyword evidence="11" id="KW-1185">Reference proteome</keyword>
<name>A0AA44IXU4_9HYPH</name>
<dbReference type="EMBL" id="JABRWM010000002">
    <property type="protein sequence ID" value="NRF17755.1"/>
    <property type="molecule type" value="Genomic_DNA"/>
</dbReference>
<geneLocation type="plasmid" evidence="10">
    <name>unnamed2</name>
</geneLocation>
<evidence type="ECO:0000256" key="2">
    <source>
        <dbReference type="ARBA" id="ARBA00007783"/>
    </source>
</evidence>
<evidence type="ECO:0000313" key="11">
    <source>
        <dbReference type="Proteomes" id="UP001155820"/>
    </source>
</evidence>
<dbReference type="RefSeq" id="WP_107341527.1">
    <property type="nucleotide sequence ID" value="NZ_DALYWF010000264.1"/>
</dbReference>
<evidence type="ECO:0000259" key="9">
    <source>
        <dbReference type="PROSITE" id="PS51012"/>
    </source>
</evidence>
<evidence type="ECO:0000256" key="4">
    <source>
        <dbReference type="ARBA" id="ARBA00022475"/>
    </source>
</evidence>
<organism evidence="10 11">
    <name type="scientific">Agrobacterium pusense</name>
    <dbReference type="NCBI Taxonomy" id="648995"/>
    <lineage>
        <taxon>Bacteria</taxon>
        <taxon>Pseudomonadati</taxon>
        <taxon>Pseudomonadota</taxon>
        <taxon>Alphaproteobacteria</taxon>
        <taxon>Hyphomicrobiales</taxon>
        <taxon>Rhizobiaceae</taxon>
        <taxon>Rhizobium/Agrobacterium group</taxon>
        <taxon>Agrobacterium</taxon>
    </lineage>
</organism>
<dbReference type="GO" id="GO:0140359">
    <property type="term" value="F:ABC-type transporter activity"/>
    <property type="evidence" value="ECO:0007669"/>
    <property type="project" value="InterPro"/>
</dbReference>
<keyword evidence="6 8" id="KW-1133">Transmembrane helix</keyword>
<dbReference type="InterPro" id="IPR047817">
    <property type="entry name" value="ABC2_TM_bact-type"/>
</dbReference>
<comment type="similarity">
    <text evidence="2">Belongs to the ABC-2 integral membrane protein family.</text>
</comment>
<feature type="transmembrane region" description="Helical" evidence="8">
    <location>
        <begin position="342"/>
        <end position="365"/>
    </location>
</feature>
<proteinExistence type="inferred from homology"/>
<feature type="transmembrane region" description="Helical" evidence="8">
    <location>
        <begin position="285"/>
        <end position="303"/>
    </location>
</feature>
<evidence type="ECO:0000256" key="8">
    <source>
        <dbReference type="SAM" id="Phobius"/>
    </source>
</evidence>
<keyword evidence="5 8" id="KW-0812">Transmembrane</keyword>
<keyword evidence="7 8" id="KW-0472">Membrane</keyword>
<reference evidence="10" key="1">
    <citation type="submission" date="2019-07" db="EMBL/GenBank/DDBJ databases">
        <title>FDA dAtabase for Regulatory Grade micrObial Sequences (FDA-ARGOS): Supporting development and validation of Infectious Disease Dx tests.</title>
        <authorList>
            <person name="Bachman M."/>
            <person name="Young C."/>
            <person name="Tallon L."/>
            <person name="Sadzewicz L."/>
            <person name="Vavikolanu K."/>
            <person name="Mehta A."/>
            <person name="Aluvathingal J."/>
            <person name="Nadendla S."/>
            <person name="Nandy P."/>
            <person name="Geyer C."/>
            <person name="Yan Y."/>
            <person name="Sichtig H."/>
        </authorList>
    </citation>
    <scope>NUCLEOTIDE SEQUENCE</scope>
    <source>
        <strain evidence="10">FDAARGOS_618</strain>
        <plasmid evidence="10">unnamed2</plasmid>
    </source>
</reference>
<keyword evidence="4" id="KW-1003">Cell membrane</keyword>
<dbReference type="InterPro" id="IPR013525">
    <property type="entry name" value="ABC2_TM"/>
</dbReference>
<dbReference type="InterPro" id="IPR051449">
    <property type="entry name" value="ABC-2_transporter_component"/>
</dbReference>
<keyword evidence="10" id="KW-0614">Plasmid</keyword>
<protein>
    <submittedName>
        <fullName evidence="10">ABC transporter permease</fullName>
    </submittedName>
</protein>
<sequence length="371" mass="39953">MQGLSAIINLTIKELRSIRSDRVMLFLIFYVFTVATYIVADAISTEIKVLSVAVVDEDRGVLSSRLTGAIQPPLFRTPALVPPLKAEDGLRHGHYVLSITIPPGFERDLRAGRSATLLIETDATAVAHAGNGVNDLQQLIAIEAQSYFAPASVSDLVNVVVRNQFNPNLTSNWFSAVMQLMNSITIITLILSGSSMIRERERGTIEHVLVMPVKPYEIVLSKLFATGAVILASAMLSLVLVVNLLIGVPLSGSLFLYTVGTALYVIAVASLGLLLSSFTRSMGQFGLLAIPVIIVMILLSGGMTPMESMPRWLQLAMNTISPAPHFVRFTQSVLYRGSSFDLVAGEMAAIAAMAVVALAVVLVRFRKVLAG</sequence>
<accession>A0AA44IXU4</accession>
<dbReference type="PROSITE" id="PS51012">
    <property type="entry name" value="ABC_TM2"/>
    <property type="match status" value="1"/>
</dbReference>
<dbReference type="Gene3D" id="3.40.1710.10">
    <property type="entry name" value="abc type-2 transporter like domain"/>
    <property type="match status" value="1"/>
</dbReference>
<comment type="subcellular location">
    <subcellularLocation>
        <location evidence="1">Cell membrane</location>
        <topology evidence="1">Multi-pass membrane protein</topology>
    </subcellularLocation>
</comment>
<dbReference type="PANTHER" id="PTHR30294:SF47">
    <property type="entry name" value="INNER MEMBRANE TRANSPORT PERMEASE YHHJ"/>
    <property type="match status" value="1"/>
</dbReference>
<feature type="transmembrane region" description="Helical" evidence="8">
    <location>
        <begin position="23"/>
        <end position="40"/>
    </location>
</feature>
<feature type="domain" description="ABC transmembrane type-2" evidence="9">
    <location>
        <begin position="141"/>
        <end position="368"/>
    </location>
</feature>
<feature type="transmembrane region" description="Helical" evidence="8">
    <location>
        <begin position="173"/>
        <end position="192"/>
    </location>
</feature>
<dbReference type="Proteomes" id="UP001155820">
    <property type="component" value="Unassembled WGS sequence"/>
</dbReference>
<dbReference type="AlphaFoldDB" id="A0AA44IXU4"/>
<evidence type="ECO:0000256" key="7">
    <source>
        <dbReference type="ARBA" id="ARBA00023136"/>
    </source>
</evidence>
<evidence type="ECO:0000256" key="1">
    <source>
        <dbReference type="ARBA" id="ARBA00004651"/>
    </source>
</evidence>